<evidence type="ECO:0000256" key="1">
    <source>
        <dbReference type="SAM" id="MobiDB-lite"/>
    </source>
</evidence>
<feature type="region of interest" description="Disordered" evidence="1">
    <location>
        <begin position="1"/>
        <end position="24"/>
    </location>
</feature>
<accession>A0A2U9C602</accession>
<feature type="compositionally biased region" description="Basic and acidic residues" evidence="1">
    <location>
        <begin position="9"/>
        <end position="18"/>
    </location>
</feature>
<dbReference type="AlphaFoldDB" id="A0A2U9C602"/>
<reference evidence="3 5" key="2">
    <citation type="submission" date="2019-06" db="EMBL/GenBank/DDBJ databases">
        <title>Draft genomes of female and male turbot (Scophthalmus maximus).</title>
        <authorList>
            <person name="Xu H."/>
            <person name="Xu X.-W."/>
            <person name="Shao C."/>
            <person name="Chen S."/>
        </authorList>
    </citation>
    <scope>NUCLEOTIDE SEQUENCE [LARGE SCALE GENOMIC DNA]</scope>
    <source>
        <strain evidence="3">Ysfricsl-2016a</strain>
        <tissue evidence="3">Blood</tissue>
    </source>
</reference>
<reference evidence="2 4" key="1">
    <citation type="submission" date="2017-12" db="EMBL/GenBank/DDBJ databases">
        <title>Integrating genomic resources of turbot (Scophthalmus maximus) in depth evaluation of genetic and physical mapping variation across individuals.</title>
        <authorList>
            <person name="Martinez P."/>
        </authorList>
    </citation>
    <scope>NUCLEOTIDE SEQUENCE [LARGE SCALE GENOMIC DNA]</scope>
</reference>
<evidence type="ECO:0000313" key="4">
    <source>
        <dbReference type="Proteomes" id="UP000246464"/>
    </source>
</evidence>
<keyword evidence="4" id="KW-1185">Reference proteome</keyword>
<protein>
    <submittedName>
        <fullName evidence="2">Uncharacterized protein</fullName>
    </submittedName>
</protein>
<evidence type="ECO:0000313" key="3">
    <source>
        <dbReference type="EMBL" id="KAF0042246.1"/>
    </source>
</evidence>
<evidence type="ECO:0000313" key="2">
    <source>
        <dbReference type="EMBL" id="AWP11079.1"/>
    </source>
</evidence>
<proteinExistence type="predicted"/>
<dbReference type="Proteomes" id="UP000246464">
    <property type="component" value="Chromosome 12"/>
</dbReference>
<gene>
    <name evidence="3" type="ORF">F2P81_005778</name>
    <name evidence="2" type="ORF">SMAX5B_022254</name>
</gene>
<dbReference type="Proteomes" id="UP000438429">
    <property type="component" value="Unassembled WGS sequence"/>
</dbReference>
<organism evidence="2 4">
    <name type="scientific">Scophthalmus maximus</name>
    <name type="common">Turbot</name>
    <name type="synonym">Psetta maxima</name>
    <dbReference type="NCBI Taxonomy" id="52904"/>
    <lineage>
        <taxon>Eukaryota</taxon>
        <taxon>Metazoa</taxon>
        <taxon>Chordata</taxon>
        <taxon>Craniata</taxon>
        <taxon>Vertebrata</taxon>
        <taxon>Euteleostomi</taxon>
        <taxon>Actinopterygii</taxon>
        <taxon>Neopterygii</taxon>
        <taxon>Teleostei</taxon>
        <taxon>Neoteleostei</taxon>
        <taxon>Acanthomorphata</taxon>
        <taxon>Carangaria</taxon>
        <taxon>Pleuronectiformes</taxon>
        <taxon>Pleuronectoidei</taxon>
        <taxon>Scophthalmidae</taxon>
        <taxon>Scophthalmus</taxon>
    </lineage>
</organism>
<sequence>MLWLPPPLEDGRTEEPECRSSGLRPTHDWDFAPRRIPSPAFLCVCKRGAYGDRRTVRFSCGGSRAGRRRDRAAVVRSGEIDQLLRGDRGSITQLGRATTDVISTRCGWFGASGELDGS</sequence>
<dbReference type="EMBL" id="VEVO01000005">
    <property type="protein sequence ID" value="KAF0042246.1"/>
    <property type="molecule type" value="Genomic_DNA"/>
</dbReference>
<dbReference type="EMBL" id="CP026254">
    <property type="protein sequence ID" value="AWP11079.1"/>
    <property type="molecule type" value="Genomic_DNA"/>
</dbReference>
<name>A0A2U9C602_SCOMX</name>
<evidence type="ECO:0000313" key="5">
    <source>
        <dbReference type="Proteomes" id="UP000438429"/>
    </source>
</evidence>